<dbReference type="InterPro" id="IPR007407">
    <property type="entry name" value="DUF459"/>
</dbReference>
<evidence type="ECO:0000256" key="1">
    <source>
        <dbReference type="SAM" id="MobiDB-lite"/>
    </source>
</evidence>
<dbReference type="STRING" id="391937.NA2_20148"/>
<feature type="region of interest" description="Disordered" evidence="1">
    <location>
        <begin position="35"/>
        <end position="81"/>
    </location>
</feature>
<dbReference type="InterPro" id="IPR036514">
    <property type="entry name" value="SGNH_hydro_sf"/>
</dbReference>
<accession>K2M4K4</accession>
<comment type="caution">
    <text evidence="2">The sequence shown here is derived from an EMBL/GenBank/DDBJ whole genome shotgun (WGS) entry which is preliminary data.</text>
</comment>
<proteinExistence type="predicted"/>
<feature type="region of interest" description="Disordered" evidence="1">
    <location>
        <begin position="347"/>
        <end position="396"/>
    </location>
</feature>
<name>K2M4K4_9HYPH</name>
<dbReference type="AlphaFoldDB" id="K2M4K4"/>
<sequence length="396" mass="42595">MVIAMPLFPDSIAPASAQEQREKRRNLFDFLFGGALRDRQAEPPAKQRAPRQSRRATTSSRSGGSSSRAAATPQPPPEASVAKLDNARVVLVVGDFLAGGLSEGLEAAYAESPGVRVVNRSSGSSGFVRDDYYDWNAEIATILDETSPTLVVVMIGSNDRQQMVVDGKRETPRSDAWLQEYEKRVERFAGILEERGIPLIWTGLPAFKLSSMTSDMLAFNDIYKTSAEAAGGSFVDIWEGFVDENGAFVFSGPDMNGQPARLRGSDGINLTRAGKRKIAFYVEKPLNKLLGQAISPDIGELGMESLPDLVLHPEKAAPVDRTLPISLADPALDGGTELLGAVVRPTGEAQPDAETALPVDQAPRPGRADDFSASGFTRDRTGSVAREPVRDAPALR</sequence>
<dbReference type="Gene3D" id="3.40.50.1110">
    <property type="entry name" value="SGNH hydrolase"/>
    <property type="match status" value="1"/>
</dbReference>
<dbReference type="EMBL" id="AMRM01000031">
    <property type="protein sequence ID" value="EKF17006.1"/>
    <property type="molecule type" value="Genomic_DNA"/>
</dbReference>
<keyword evidence="3" id="KW-1185">Reference proteome</keyword>
<reference evidence="2 3" key="1">
    <citation type="journal article" date="2012" name="J. Bacteriol.">
        <title>Genome Sequence of Nitratireductor pacificus Type Strain pht-3B.</title>
        <authorList>
            <person name="Lai Q."/>
            <person name="Li G."/>
            <person name="Shao Z."/>
        </authorList>
    </citation>
    <scope>NUCLEOTIDE SEQUENCE [LARGE SCALE GENOMIC DNA]</scope>
    <source>
        <strain evidence="3">pht-3B</strain>
    </source>
</reference>
<feature type="compositionally biased region" description="Low complexity" evidence="1">
    <location>
        <begin position="55"/>
        <end position="72"/>
    </location>
</feature>
<dbReference type="PATRIC" id="fig|391937.3.peg.4127"/>
<dbReference type="Pfam" id="PF04311">
    <property type="entry name" value="DUF459"/>
    <property type="match status" value="1"/>
</dbReference>
<gene>
    <name evidence="2" type="ORF">NA2_20148</name>
</gene>
<dbReference type="Proteomes" id="UP000006786">
    <property type="component" value="Unassembled WGS sequence"/>
</dbReference>
<dbReference type="SUPFAM" id="SSF52266">
    <property type="entry name" value="SGNH hydrolase"/>
    <property type="match status" value="1"/>
</dbReference>
<evidence type="ECO:0000313" key="3">
    <source>
        <dbReference type="Proteomes" id="UP000006786"/>
    </source>
</evidence>
<organism evidence="2 3">
    <name type="scientific">Nitratireductor pacificus pht-3B</name>
    <dbReference type="NCBI Taxonomy" id="391937"/>
    <lineage>
        <taxon>Bacteria</taxon>
        <taxon>Pseudomonadati</taxon>
        <taxon>Pseudomonadota</taxon>
        <taxon>Alphaproteobacteria</taxon>
        <taxon>Hyphomicrobiales</taxon>
        <taxon>Phyllobacteriaceae</taxon>
        <taxon>Nitratireductor</taxon>
    </lineage>
</organism>
<dbReference type="CDD" id="cd01829">
    <property type="entry name" value="SGNH_hydrolase_peri2"/>
    <property type="match status" value="1"/>
</dbReference>
<protein>
    <submittedName>
        <fullName evidence="2">Uncharacterized protein</fullName>
    </submittedName>
</protein>
<dbReference type="GO" id="GO:0016788">
    <property type="term" value="F:hydrolase activity, acting on ester bonds"/>
    <property type="evidence" value="ECO:0007669"/>
    <property type="project" value="UniProtKB-ARBA"/>
</dbReference>
<evidence type="ECO:0000313" key="2">
    <source>
        <dbReference type="EMBL" id="EKF17006.1"/>
    </source>
</evidence>
<dbReference type="eggNOG" id="COG2845">
    <property type="taxonomic scope" value="Bacteria"/>
</dbReference>